<comment type="similarity">
    <text evidence="3">Belongs to the short-chain dehydrogenases/reductases (SDR) family.</text>
</comment>
<dbReference type="OrthoDB" id="1274115at2759"/>
<dbReference type="PRINTS" id="PR00080">
    <property type="entry name" value="SDRFAMILY"/>
</dbReference>
<keyword evidence="6" id="KW-1185">Reference proteome</keyword>
<evidence type="ECO:0000313" key="5">
    <source>
        <dbReference type="EMBL" id="TEB28373.1"/>
    </source>
</evidence>
<evidence type="ECO:0000256" key="1">
    <source>
        <dbReference type="ARBA" id="ARBA00022857"/>
    </source>
</evidence>
<feature type="domain" description="Ketoreductase" evidence="4">
    <location>
        <begin position="6"/>
        <end position="200"/>
    </location>
</feature>
<evidence type="ECO:0000313" key="6">
    <source>
        <dbReference type="Proteomes" id="UP000298030"/>
    </source>
</evidence>
<dbReference type="CDD" id="cd05371">
    <property type="entry name" value="HSD10-like_SDR_c"/>
    <property type="match status" value="1"/>
</dbReference>
<dbReference type="PRINTS" id="PR00081">
    <property type="entry name" value="GDHRDH"/>
</dbReference>
<reference evidence="5 6" key="1">
    <citation type="journal article" date="2019" name="Nat. Ecol. Evol.">
        <title>Megaphylogeny resolves global patterns of mushroom evolution.</title>
        <authorList>
            <person name="Varga T."/>
            <person name="Krizsan K."/>
            <person name="Foldi C."/>
            <person name="Dima B."/>
            <person name="Sanchez-Garcia M."/>
            <person name="Sanchez-Ramirez S."/>
            <person name="Szollosi G.J."/>
            <person name="Szarkandi J.G."/>
            <person name="Papp V."/>
            <person name="Albert L."/>
            <person name="Andreopoulos W."/>
            <person name="Angelini C."/>
            <person name="Antonin V."/>
            <person name="Barry K.W."/>
            <person name="Bougher N.L."/>
            <person name="Buchanan P."/>
            <person name="Buyck B."/>
            <person name="Bense V."/>
            <person name="Catcheside P."/>
            <person name="Chovatia M."/>
            <person name="Cooper J."/>
            <person name="Damon W."/>
            <person name="Desjardin D."/>
            <person name="Finy P."/>
            <person name="Geml J."/>
            <person name="Haridas S."/>
            <person name="Hughes K."/>
            <person name="Justo A."/>
            <person name="Karasinski D."/>
            <person name="Kautmanova I."/>
            <person name="Kiss B."/>
            <person name="Kocsube S."/>
            <person name="Kotiranta H."/>
            <person name="LaButti K.M."/>
            <person name="Lechner B.E."/>
            <person name="Liimatainen K."/>
            <person name="Lipzen A."/>
            <person name="Lukacs Z."/>
            <person name="Mihaltcheva S."/>
            <person name="Morgado L.N."/>
            <person name="Niskanen T."/>
            <person name="Noordeloos M.E."/>
            <person name="Ohm R.A."/>
            <person name="Ortiz-Santana B."/>
            <person name="Ovrebo C."/>
            <person name="Racz N."/>
            <person name="Riley R."/>
            <person name="Savchenko A."/>
            <person name="Shiryaev A."/>
            <person name="Soop K."/>
            <person name="Spirin V."/>
            <person name="Szebenyi C."/>
            <person name="Tomsovsky M."/>
            <person name="Tulloss R.E."/>
            <person name="Uehling J."/>
            <person name="Grigoriev I.V."/>
            <person name="Vagvolgyi C."/>
            <person name="Papp T."/>
            <person name="Martin F.M."/>
            <person name="Miettinen O."/>
            <person name="Hibbett D.S."/>
            <person name="Nagy L.G."/>
        </authorList>
    </citation>
    <scope>NUCLEOTIDE SEQUENCE [LARGE SCALE GENOMIC DNA]</scope>
    <source>
        <strain evidence="5 6">FP101781</strain>
    </source>
</reference>
<evidence type="ECO:0000256" key="3">
    <source>
        <dbReference type="RuleBase" id="RU000363"/>
    </source>
</evidence>
<dbReference type="GO" id="GO:0016491">
    <property type="term" value="F:oxidoreductase activity"/>
    <property type="evidence" value="ECO:0007669"/>
    <property type="project" value="UniProtKB-KW"/>
</dbReference>
<name>A0A4Y7T2K3_COPMI</name>
<sequence>MKIEGKTYLVSGGSSGLGAATVEDLLAQKAYVSILDRSPPSEALLSSSNVKYFQVDILEVSQIQDAVDKTAQWVKETGAPIGGVVNCAGVGVAGKIIDAHNEPHSLDLWEFAIGVNLTGSFNLTRLALKEMVKNQPEEGDGERGVILFVASAAAFEGQPGQTAYSASKGGLVSMTLPMARDLSRHGIRVVTIAPGVFDSSMTANFSQKTRKSLETEGIIYPRRFGQPFEFARTVRWILETPYVNGETIRLSGAGRLPGKL</sequence>
<dbReference type="SUPFAM" id="SSF51735">
    <property type="entry name" value="NAD(P)-binding Rossmann-fold domains"/>
    <property type="match status" value="1"/>
</dbReference>
<dbReference type="InterPro" id="IPR036291">
    <property type="entry name" value="NAD(P)-bd_dom_sf"/>
</dbReference>
<dbReference type="AlphaFoldDB" id="A0A4Y7T2K3"/>
<dbReference type="PANTHER" id="PTHR43658:SF8">
    <property type="entry name" value="17-BETA-HYDROXYSTEROID DEHYDROGENASE 14-RELATED"/>
    <property type="match status" value="1"/>
</dbReference>
<keyword evidence="2" id="KW-0560">Oxidoreductase</keyword>
<dbReference type="STRING" id="71717.A0A4Y7T2K3"/>
<dbReference type="Proteomes" id="UP000298030">
    <property type="component" value="Unassembled WGS sequence"/>
</dbReference>
<dbReference type="Gene3D" id="3.40.50.720">
    <property type="entry name" value="NAD(P)-binding Rossmann-like Domain"/>
    <property type="match status" value="1"/>
</dbReference>
<dbReference type="SMART" id="SM00822">
    <property type="entry name" value="PKS_KR"/>
    <property type="match status" value="1"/>
</dbReference>
<accession>A0A4Y7T2K3</accession>
<organism evidence="5 6">
    <name type="scientific">Coprinellus micaceus</name>
    <name type="common">Glistening ink-cap mushroom</name>
    <name type="synonym">Coprinus micaceus</name>
    <dbReference type="NCBI Taxonomy" id="71717"/>
    <lineage>
        <taxon>Eukaryota</taxon>
        <taxon>Fungi</taxon>
        <taxon>Dikarya</taxon>
        <taxon>Basidiomycota</taxon>
        <taxon>Agaricomycotina</taxon>
        <taxon>Agaricomycetes</taxon>
        <taxon>Agaricomycetidae</taxon>
        <taxon>Agaricales</taxon>
        <taxon>Agaricineae</taxon>
        <taxon>Psathyrellaceae</taxon>
        <taxon>Coprinellus</taxon>
    </lineage>
</organism>
<comment type="caution">
    <text evidence="5">The sequence shown here is derived from an EMBL/GenBank/DDBJ whole genome shotgun (WGS) entry which is preliminary data.</text>
</comment>
<dbReference type="InterPro" id="IPR002347">
    <property type="entry name" value="SDR_fam"/>
</dbReference>
<dbReference type="EMBL" id="QPFP01000033">
    <property type="protein sequence ID" value="TEB28373.1"/>
    <property type="molecule type" value="Genomic_DNA"/>
</dbReference>
<evidence type="ECO:0000259" key="4">
    <source>
        <dbReference type="SMART" id="SM00822"/>
    </source>
</evidence>
<evidence type="ECO:0000256" key="2">
    <source>
        <dbReference type="ARBA" id="ARBA00023002"/>
    </source>
</evidence>
<dbReference type="Pfam" id="PF00106">
    <property type="entry name" value="adh_short"/>
    <property type="match status" value="1"/>
</dbReference>
<keyword evidence="1" id="KW-0521">NADP</keyword>
<dbReference type="PROSITE" id="PS00061">
    <property type="entry name" value="ADH_SHORT"/>
    <property type="match status" value="1"/>
</dbReference>
<proteinExistence type="inferred from homology"/>
<gene>
    <name evidence="5" type="ORF">FA13DRAFT_1690760</name>
</gene>
<dbReference type="PANTHER" id="PTHR43658">
    <property type="entry name" value="SHORT-CHAIN DEHYDROGENASE/REDUCTASE"/>
    <property type="match status" value="1"/>
</dbReference>
<dbReference type="InterPro" id="IPR057326">
    <property type="entry name" value="KR_dom"/>
</dbReference>
<protein>
    <submittedName>
        <fullName evidence="5">NAD(P)-binding protein</fullName>
    </submittedName>
</protein>
<dbReference type="InterPro" id="IPR020904">
    <property type="entry name" value="Sc_DH/Rdtase_CS"/>
</dbReference>